<dbReference type="RefSeq" id="XP_025357247.1">
    <property type="nucleotide sequence ID" value="XM_025500654.1"/>
</dbReference>
<feature type="signal peptide" evidence="1">
    <location>
        <begin position="1"/>
        <end position="19"/>
    </location>
</feature>
<evidence type="ECO:0000313" key="2">
    <source>
        <dbReference type="EMBL" id="PWN36945.1"/>
    </source>
</evidence>
<keyword evidence="1" id="KW-0732">Signal</keyword>
<dbReference type="AlphaFoldDB" id="A0A316VN08"/>
<name>A0A316VN08_9BASI</name>
<organism evidence="2 3">
    <name type="scientific">Meira miltonrushii</name>
    <dbReference type="NCBI Taxonomy" id="1280837"/>
    <lineage>
        <taxon>Eukaryota</taxon>
        <taxon>Fungi</taxon>
        <taxon>Dikarya</taxon>
        <taxon>Basidiomycota</taxon>
        <taxon>Ustilaginomycotina</taxon>
        <taxon>Exobasidiomycetes</taxon>
        <taxon>Exobasidiales</taxon>
        <taxon>Brachybasidiaceae</taxon>
        <taxon>Meira</taxon>
    </lineage>
</organism>
<evidence type="ECO:0000313" key="3">
    <source>
        <dbReference type="Proteomes" id="UP000245771"/>
    </source>
</evidence>
<dbReference type="Proteomes" id="UP000245771">
    <property type="component" value="Unassembled WGS sequence"/>
</dbReference>
<protein>
    <submittedName>
        <fullName evidence="2">Uncharacterized protein</fullName>
    </submittedName>
</protein>
<accession>A0A316VN08</accession>
<gene>
    <name evidence="2" type="ORF">FA14DRAFT_176248</name>
</gene>
<evidence type="ECO:0000256" key="1">
    <source>
        <dbReference type="SAM" id="SignalP"/>
    </source>
</evidence>
<feature type="chain" id="PRO_5016441686" evidence="1">
    <location>
        <begin position="20"/>
        <end position="175"/>
    </location>
</feature>
<dbReference type="EMBL" id="KZ819602">
    <property type="protein sequence ID" value="PWN36945.1"/>
    <property type="molecule type" value="Genomic_DNA"/>
</dbReference>
<reference evidence="2 3" key="1">
    <citation type="journal article" date="2018" name="Mol. Biol. Evol.">
        <title>Broad Genomic Sampling Reveals a Smut Pathogenic Ancestry of the Fungal Clade Ustilaginomycotina.</title>
        <authorList>
            <person name="Kijpornyongpan T."/>
            <person name="Mondo S.J."/>
            <person name="Barry K."/>
            <person name="Sandor L."/>
            <person name="Lee J."/>
            <person name="Lipzen A."/>
            <person name="Pangilinan J."/>
            <person name="LaButti K."/>
            <person name="Hainaut M."/>
            <person name="Henrissat B."/>
            <person name="Grigoriev I.V."/>
            <person name="Spatafora J.W."/>
            <person name="Aime M.C."/>
        </authorList>
    </citation>
    <scope>NUCLEOTIDE SEQUENCE [LARGE SCALE GENOMIC DNA]</scope>
    <source>
        <strain evidence="2 3">MCA 3882</strain>
    </source>
</reference>
<sequence length="175" mass="17860">MKLFYIFFFALIALQAVFATDLASISAKLQTVNSACDKVSQLSSSIKVTADVASSIEADVTAIVSALGDAQAEISAYVGTLAAADVDAIIKILVKIEVGISVGIKVIIGLQAGLNAIGEDTKLGDDLANLQVAIKAFVGVFLGKCPSASKSDASSVCNKLQSDAKSACSAYSSCS</sequence>
<dbReference type="InParanoid" id="A0A316VN08"/>
<dbReference type="GeneID" id="37022435"/>
<proteinExistence type="predicted"/>
<keyword evidence="3" id="KW-1185">Reference proteome</keyword>